<reference evidence="2 3" key="1">
    <citation type="submission" date="2019-05" db="EMBL/GenBank/DDBJ databases">
        <authorList>
            <consortium name="Pathogen Informatics"/>
        </authorList>
    </citation>
    <scope>NUCLEOTIDE SEQUENCE [LARGE SCALE GENOMIC DNA]</scope>
    <source>
        <strain evidence="2 3">NM319</strain>
    </source>
</reference>
<sequence length="287" mass="33742">MNKLTYIFKGNYANRGNEKRFISDVISSFDRDEVTGIGIKVNNNPWALELFTFVTIDTKYLQRERFLKWLDNKHQEKSVIHNVFSINLLTGGNIITFCNSFSLISFDYAFIWEKSQAESFIKNPNEIKLFLNKTREEFEKEKPQYAGTSFQEPVIFISHSSLDKETIAVPISDHLCSKEIPIWLDRNEIKLEDVKNDEIIYKKIYSGISICEKGIFIVTNNFFKTEWTTKELQICKDLGKKIIVLVSNEMELQFNEFKDKLKLDNCHIFYVDFSENDYLDNVIRNII</sequence>
<dbReference type="GeneID" id="86156498"/>
<evidence type="ECO:0000259" key="1">
    <source>
        <dbReference type="Pfam" id="PF13676"/>
    </source>
</evidence>
<dbReference type="SUPFAM" id="SSF52200">
    <property type="entry name" value="Toll/Interleukin receptor TIR domain"/>
    <property type="match status" value="1"/>
</dbReference>
<dbReference type="Pfam" id="PF13676">
    <property type="entry name" value="TIR_2"/>
    <property type="match status" value="1"/>
</dbReference>
<protein>
    <recommendedName>
        <fullName evidence="1">TIR domain-containing protein</fullName>
    </recommendedName>
</protein>
<dbReference type="InterPro" id="IPR000157">
    <property type="entry name" value="TIR_dom"/>
</dbReference>
<dbReference type="Gene3D" id="3.40.50.10140">
    <property type="entry name" value="Toll/interleukin-1 receptor homology (TIR) domain"/>
    <property type="match status" value="1"/>
</dbReference>
<gene>
    <name evidence="2" type="ORF">SAMEA1410922_02136</name>
</gene>
<accession>A0ABY6TM80</accession>
<dbReference type="InterPro" id="IPR035897">
    <property type="entry name" value="Toll_tir_struct_dom_sf"/>
</dbReference>
<feature type="domain" description="TIR" evidence="1">
    <location>
        <begin position="155"/>
        <end position="276"/>
    </location>
</feature>
<dbReference type="EMBL" id="CABFKI010000019">
    <property type="protein sequence ID" value="VTU09676.1"/>
    <property type="molecule type" value="Genomic_DNA"/>
</dbReference>
<keyword evidence="3" id="KW-1185">Reference proteome</keyword>
<proteinExistence type="predicted"/>
<dbReference type="RefSeq" id="WP_135711114.1">
    <property type="nucleotide sequence ID" value="NZ_CABFKI010000019.1"/>
</dbReference>
<name>A0ABY6TM80_9PAST</name>
<organism evidence="2 3">
    <name type="scientific">Actinobacillus porcinus</name>
    <dbReference type="NCBI Taxonomy" id="51048"/>
    <lineage>
        <taxon>Bacteria</taxon>
        <taxon>Pseudomonadati</taxon>
        <taxon>Pseudomonadota</taxon>
        <taxon>Gammaproteobacteria</taxon>
        <taxon>Pasteurellales</taxon>
        <taxon>Pasteurellaceae</taxon>
        <taxon>Actinobacillus</taxon>
    </lineage>
</organism>
<comment type="caution">
    <text evidence="2">The sequence shown here is derived from an EMBL/GenBank/DDBJ whole genome shotgun (WGS) entry which is preliminary data.</text>
</comment>
<dbReference type="Proteomes" id="UP000308167">
    <property type="component" value="Unassembled WGS sequence"/>
</dbReference>
<evidence type="ECO:0000313" key="2">
    <source>
        <dbReference type="EMBL" id="VTU09676.1"/>
    </source>
</evidence>
<evidence type="ECO:0000313" key="3">
    <source>
        <dbReference type="Proteomes" id="UP000308167"/>
    </source>
</evidence>